<organism evidence="1 2">
    <name type="scientific">Vicia faba</name>
    <name type="common">Broad bean</name>
    <name type="synonym">Faba vulgaris</name>
    <dbReference type="NCBI Taxonomy" id="3906"/>
    <lineage>
        <taxon>Eukaryota</taxon>
        <taxon>Viridiplantae</taxon>
        <taxon>Streptophyta</taxon>
        <taxon>Embryophyta</taxon>
        <taxon>Tracheophyta</taxon>
        <taxon>Spermatophyta</taxon>
        <taxon>Magnoliopsida</taxon>
        <taxon>eudicotyledons</taxon>
        <taxon>Gunneridae</taxon>
        <taxon>Pentapetalae</taxon>
        <taxon>rosids</taxon>
        <taxon>fabids</taxon>
        <taxon>Fabales</taxon>
        <taxon>Fabaceae</taxon>
        <taxon>Papilionoideae</taxon>
        <taxon>50 kb inversion clade</taxon>
        <taxon>NPAAA clade</taxon>
        <taxon>Hologalegina</taxon>
        <taxon>IRL clade</taxon>
        <taxon>Fabeae</taxon>
        <taxon>Vicia</taxon>
    </lineage>
</organism>
<protein>
    <submittedName>
        <fullName evidence="1">Uncharacterized protein</fullName>
    </submittedName>
</protein>
<gene>
    <name evidence="1" type="ORF">VFH_IV072360</name>
</gene>
<dbReference type="EMBL" id="OX451739">
    <property type="protein sequence ID" value="CAI8608187.1"/>
    <property type="molecule type" value="Genomic_DNA"/>
</dbReference>
<name>A0AAV1AFI8_VICFA</name>
<dbReference type="Proteomes" id="UP001157006">
    <property type="component" value="Chromosome 4"/>
</dbReference>
<evidence type="ECO:0000313" key="2">
    <source>
        <dbReference type="Proteomes" id="UP001157006"/>
    </source>
</evidence>
<keyword evidence="2" id="KW-1185">Reference proteome</keyword>
<reference evidence="1 2" key="1">
    <citation type="submission" date="2023-01" db="EMBL/GenBank/DDBJ databases">
        <authorList>
            <person name="Kreplak J."/>
        </authorList>
    </citation>
    <scope>NUCLEOTIDE SEQUENCE [LARGE SCALE GENOMIC DNA]</scope>
</reference>
<accession>A0AAV1AFI8</accession>
<proteinExistence type="predicted"/>
<dbReference type="AlphaFoldDB" id="A0AAV1AFI8"/>
<evidence type="ECO:0000313" key="1">
    <source>
        <dbReference type="EMBL" id="CAI8608187.1"/>
    </source>
</evidence>
<sequence>MIERKVLDICIIDEGGPEADDILFRWFLLLRFSSILWNPPSLLFIFHISEFSLSNLLSLSLTFSLSLYLSSTDNRFPPILLLDSPFALPIRVLDSAPILILRAYCLFSNTSTQSEVDNIIIMDQLCSIQSIPPSQQDF</sequence>